<dbReference type="PANTHER" id="PTHR31470:SF46">
    <property type="entry name" value="ULP1 PROTEASE FAMILY, C-TERMINAL CATALYTIC DOMAIN CONTAINING PROTEIN"/>
    <property type="match status" value="1"/>
</dbReference>
<keyword evidence="2" id="KW-0645">Protease</keyword>
<dbReference type="GO" id="GO:0006508">
    <property type="term" value="P:proteolysis"/>
    <property type="evidence" value="ECO:0007669"/>
    <property type="project" value="UniProtKB-KW"/>
</dbReference>
<dbReference type="PANTHER" id="PTHR31470">
    <property type="entry name" value="CYSTEINE PROTEINASES SUPERFAMILY PROTEIN-RELATED-RELATED"/>
    <property type="match status" value="1"/>
</dbReference>
<feature type="compositionally biased region" description="Basic and acidic residues" evidence="4">
    <location>
        <begin position="77"/>
        <end position="89"/>
    </location>
</feature>
<feature type="domain" description="Ubiquitin-like protease family profile" evidence="5">
    <location>
        <begin position="316"/>
        <end position="420"/>
    </location>
</feature>
<name>A0A2G3AN28_CAPAN</name>
<evidence type="ECO:0000256" key="2">
    <source>
        <dbReference type="ARBA" id="ARBA00022670"/>
    </source>
</evidence>
<feature type="compositionally biased region" description="Polar residues" evidence="4">
    <location>
        <begin position="27"/>
        <end position="50"/>
    </location>
</feature>
<evidence type="ECO:0000259" key="5">
    <source>
        <dbReference type="Pfam" id="PF02902"/>
    </source>
</evidence>
<dbReference type="SUPFAM" id="SSF54001">
    <property type="entry name" value="Cysteine proteinases"/>
    <property type="match status" value="1"/>
</dbReference>
<dbReference type="Gramene" id="PHT95641">
    <property type="protein sequence ID" value="PHT95641"/>
    <property type="gene ID" value="T459_03523"/>
</dbReference>
<comment type="caution">
    <text evidence="6">The sequence shown here is derived from an EMBL/GenBank/DDBJ whole genome shotgun (WGS) entry which is preliminary data.</text>
</comment>
<reference evidence="6 7" key="1">
    <citation type="journal article" date="2014" name="Nat. Genet.">
        <title>Genome sequence of the hot pepper provides insights into the evolution of pungency in Capsicum species.</title>
        <authorList>
            <person name="Kim S."/>
            <person name="Park M."/>
            <person name="Yeom S.I."/>
            <person name="Kim Y.M."/>
            <person name="Lee J.M."/>
            <person name="Lee H.A."/>
            <person name="Seo E."/>
            <person name="Choi J."/>
            <person name="Cheong K."/>
            <person name="Kim K.T."/>
            <person name="Jung K."/>
            <person name="Lee G.W."/>
            <person name="Oh S.K."/>
            <person name="Bae C."/>
            <person name="Kim S.B."/>
            <person name="Lee H.Y."/>
            <person name="Kim S.Y."/>
            <person name="Kim M.S."/>
            <person name="Kang B.C."/>
            <person name="Jo Y.D."/>
            <person name="Yang H.B."/>
            <person name="Jeong H.J."/>
            <person name="Kang W.H."/>
            <person name="Kwon J.K."/>
            <person name="Shin C."/>
            <person name="Lim J.Y."/>
            <person name="Park J.H."/>
            <person name="Huh J.H."/>
            <person name="Kim J.S."/>
            <person name="Kim B.D."/>
            <person name="Cohen O."/>
            <person name="Paran I."/>
            <person name="Suh M.C."/>
            <person name="Lee S.B."/>
            <person name="Kim Y.K."/>
            <person name="Shin Y."/>
            <person name="Noh S.J."/>
            <person name="Park J."/>
            <person name="Seo Y.S."/>
            <person name="Kwon S.Y."/>
            <person name="Kim H.A."/>
            <person name="Park J.M."/>
            <person name="Kim H.J."/>
            <person name="Choi S.B."/>
            <person name="Bosland P.W."/>
            <person name="Reeves G."/>
            <person name="Jo S.H."/>
            <person name="Lee B.W."/>
            <person name="Cho H.T."/>
            <person name="Choi H.S."/>
            <person name="Lee M.S."/>
            <person name="Yu Y."/>
            <person name="Do Choi Y."/>
            <person name="Park B.S."/>
            <person name="van Deynze A."/>
            <person name="Ashrafi H."/>
            <person name="Hill T."/>
            <person name="Kim W.T."/>
            <person name="Pai H.S."/>
            <person name="Ahn H.K."/>
            <person name="Yeam I."/>
            <person name="Giovannoni J.J."/>
            <person name="Rose J.K."/>
            <person name="Sorensen I."/>
            <person name="Lee S.J."/>
            <person name="Kim R.W."/>
            <person name="Choi I.Y."/>
            <person name="Choi B.S."/>
            <person name="Lim J.S."/>
            <person name="Lee Y.H."/>
            <person name="Choi D."/>
        </authorList>
    </citation>
    <scope>NUCLEOTIDE SEQUENCE [LARGE SCALE GENOMIC DNA]</scope>
    <source>
        <strain evidence="7">cv. CM334</strain>
    </source>
</reference>
<reference evidence="6 7" key="2">
    <citation type="journal article" date="2017" name="Genome Biol.">
        <title>New reference genome sequences of hot pepper reveal the massive evolution of plant disease-resistance genes by retroduplication.</title>
        <authorList>
            <person name="Kim S."/>
            <person name="Park J."/>
            <person name="Yeom S.I."/>
            <person name="Kim Y.M."/>
            <person name="Seo E."/>
            <person name="Kim K.T."/>
            <person name="Kim M.S."/>
            <person name="Lee J.M."/>
            <person name="Cheong K."/>
            <person name="Shin H.S."/>
            <person name="Kim S.B."/>
            <person name="Han K."/>
            <person name="Lee J."/>
            <person name="Park M."/>
            <person name="Lee H.A."/>
            <person name="Lee H.Y."/>
            <person name="Lee Y."/>
            <person name="Oh S."/>
            <person name="Lee J.H."/>
            <person name="Choi E."/>
            <person name="Choi E."/>
            <person name="Lee S.E."/>
            <person name="Jeon J."/>
            <person name="Kim H."/>
            <person name="Choi G."/>
            <person name="Song H."/>
            <person name="Lee J."/>
            <person name="Lee S.C."/>
            <person name="Kwon J.K."/>
            <person name="Lee H.Y."/>
            <person name="Koo N."/>
            <person name="Hong Y."/>
            <person name="Kim R.W."/>
            <person name="Kang W.H."/>
            <person name="Huh J.H."/>
            <person name="Kang B.C."/>
            <person name="Yang T.J."/>
            <person name="Lee Y.H."/>
            <person name="Bennetzen J.L."/>
            <person name="Choi D."/>
        </authorList>
    </citation>
    <scope>NUCLEOTIDE SEQUENCE [LARGE SCALE GENOMIC DNA]</scope>
    <source>
        <strain evidence="7">cv. CM334</strain>
    </source>
</reference>
<feature type="compositionally biased region" description="Basic and acidic residues" evidence="4">
    <location>
        <begin position="54"/>
        <end position="69"/>
    </location>
</feature>
<dbReference type="Pfam" id="PF02902">
    <property type="entry name" value="Peptidase_C48"/>
    <property type="match status" value="1"/>
</dbReference>
<evidence type="ECO:0000313" key="7">
    <source>
        <dbReference type="Proteomes" id="UP000222542"/>
    </source>
</evidence>
<dbReference type="EMBL" id="AYRZ02000001">
    <property type="protein sequence ID" value="PHT95641.1"/>
    <property type="molecule type" value="Genomic_DNA"/>
</dbReference>
<protein>
    <recommendedName>
        <fullName evidence="5">Ubiquitin-like protease family profile domain-containing protein</fullName>
    </recommendedName>
</protein>
<gene>
    <name evidence="6" type="ORF">T459_03523</name>
</gene>
<keyword evidence="3" id="KW-0378">Hydrolase</keyword>
<dbReference type="Gene3D" id="3.40.395.10">
    <property type="entry name" value="Adenoviral Proteinase, Chain A"/>
    <property type="match status" value="1"/>
</dbReference>
<comment type="similarity">
    <text evidence="1">Belongs to the peptidase C48 family.</text>
</comment>
<dbReference type="InterPro" id="IPR003653">
    <property type="entry name" value="Peptidase_C48_C"/>
</dbReference>
<evidence type="ECO:0000256" key="4">
    <source>
        <dbReference type="SAM" id="MobiDB-lite"/>
    </source>
</evidence>
<evidence type="ECO:0000256" key="3">
    <source>
        <dbReference type="ARBA" id="ARBA00022801"/>
    </source>
</evidence>
<feature type="compositionally biased region" description="Basic and acidic residues" evidence="4">
    <location>
        <begin position="1"/>
        <end position="17"/>
    </location>
</feature>
<proteinExistence type="inferred from homology"/>
<dbReference type="GO" id="GO:0008234">
    <property type="term" value="F:cysteine-type peptidase activity"/>
    <property type="evidence" value="ECO:0007669"/>
    <property type="project" value="InterPro"/>
</dbReference>
<evidence type="ECO:0000313" key="6">
    <source>
        <dbReference type="EMBL" id="PHT95641.1"/>
    </source>
</evidence>
<keyword evidence="7" id="KW-1185">Reference proteome</keyword>
<dbReference type="InterPro" id="IPR038765">
    <property type="entry name" value="Papain-like_cys_pep_sf"/>
</dbReference>
<dbReference type="AlphaFoldDB" id="A0A2G3AN28"/>
<accession>A0A2G3AN28</accession>
<dbReference type="Proteomes" id="UP000222542">
    <property type="component" value="Unassembled WGS sequence"/>
</dbReference>
<organism evidence="6 7">
    <name type="scientific">Capsicum annuum</name>
    <name type="common">Capsicum pepper</name>
    <dbReference type="NCBI Taxonomy" id="4072"/>
    <lineage>
        <taxon>Eukaryota</taxon>
        <taxon>Viridiplantae</taxon>
        <taxon>Streptophyta</taxon>
        <taxon>Embryophyta</taxon>
        <taxon>Tracheophyta</taxon>
        <taxon>Spermatophyta</taxon>
        <taxon>Magnoliopsida</taxon>
        <taxon>eudicotyledons</taxon>
        <taxon>Gunneridae</taxon>
        <taxon>Pentapetalae</taxon>
        <taxon>asterids</taxon>
        <taxon>lamiids</taxon>
        <taxon>Solanales</taxon>
        <taxon>Solanaceae</taxon>
        <taxon>Solanoideae</taxon>
        <taxon>Capsiceae</taxon>
        <taxon>Capsicum</taxon>
    </lineage>
</organism>
<sequence>MHKDATDKGEIDVSEIQHHHHVEIGVSLQSHQYKSVPSSSTQPEGTSKSSLDGDEIKNYINKCEDKIDEQQQSQEDGSNKQERQRKSDMQDEIMAYEEEYSDEELGKKNIPDVEDLLDEVGGTITDSIQSAVDTFLFGLSTPSTTKSLDVGASNKMIERNWDLPDSQIPPDFPDAQVRELQALKSKAPAKQERKKFRVLRSPYMSKYGSGAKDTIDIDKEEKLKYDFDGYNINQDLPNEFMIDYSQWIAVGLLKSSAKKETDNRYRVNASGLVELKVDLSTQQDYVESIVVAKNEDAIANIIQGFYMPAGLPWYMVDEVYVPINCDKEFYWVLAVIVLKERLIRVYDSLLSKRKKEPPIEIQKLAVMLPTYLSNNGFYDQTERTDWASLEAYKGKITQQTGLVNEIPFDVDYVENIPQQAPDSF</sequence>
<feature type="region of interest" description="Disordered" evidence="4">
    <location>
        <begin position="1"/>
        <end position="90"/>
    </location>
</feature>
<evidence type="ECO:0000256" key="1">
    <source>
        <dbReference type="ARBA" id="ARBA00005234"/>
    </source>
</evidence>